<feature type="compositionally biased region" description="Low complexity" evidence="1">
    <location>
        <begin position="932"/>
        <end position="951"/>
    </location>
</feature>
<feature type="compositionally biased region" description="Polar residues" evidence="1">
    <location>
        <begin position="411"/>
        <end position="430"/>
    </location>
</feature>
<feature type="compositionally biased region" description="Low complexity" evidence="1">
    <location>
        <begin position="214"/>
        <end position="239"/>
    </location>
</feature>
<feature type="compositionally biased region" description="Basic and acidic residues" evidence="1">
    <location>
        <begin position="836"/>
        <end position="845"/>
    </location>
</feature>
<feature type="compositionally biased region" description="Basic and acidic residues" evidence="1">
    <location>
        <begin position="613"/>
        <end position="628"/>
    </location>
</feature>
<dbReference type="PANTHER" id="PTHR23197">
    <property type="entry name" value="TARSH-RELATED FIBRONECTIN DOMAIN-CONTAINING"/>
    <property type="match status" value="1"/>
</dbReference>
<evidence type="ECO:0000259" key="2">
    <source>
        <dbReference type="PROSITE" id="PS50853"/>
    </source>
</evidence>
<feature type="compositionally biased region" description="Polar residues" evidence="1">
    <location>
        <begin position="372"/>
        <end position="387"/>
    </location>
</feature>
<dbReference type="InterPro" id="IPR003961">
    <property type="entry name" value="FN3_dom"/>
</dbReference>
<feature type="compositionally biased region" description="Low complexity" evidence="1">
    <location>
        <begin position="503"/>
        <end position="528"/>
    </location>
</feature>
<keyword evidence="4" id="KW-1185">Reference proteome</keyword>
<feature type="compositionally biased region" description="Polar residues" evidence="1">
    <location>
        <begin position="439"/>
        <end position="455"/>
    </location>
</feature>
<feature type="region of interest" description="Disordered" evidence="1">
    <location>
        <begin position="187"/>
        <end position="245"/>
    </location>
</feature>
<feature type="compositionally biased region" description="Basic and acidic residues" evidence="1">
    <location>
        <begin position="456"/>
        <end position="477"/>
    </location>
</feature>
<feature type="compositionally biased region" description="Low complexity" evidence="1">
    <location>
        <begin position="776"/>
        <end position="791"/>
    </location>
</feature>
<dbReference type="InterPro" id="IPR036116">
    <property type="entry name" value="FN3_sf"/>
</dbReference>
<protein>
    <recommendedName>
        <fullName evidence="2">Fibronectin type-III domain-containing protein</fullName>
    </recommendedName>
</protein>
<feature type="region of interest" description="Disordered" evidence="1">
    <location>
        <begin position="262"/>
        <end position="954"/>
    </location>
</feature>
<feature type="compositionally biased region" description="Polar residues" evidence="1">
    <location>
        <begin position="480"/>
        <end position="495"/>
    </location>
</feature>
<organism evidence="3 4">
    <name type="scientific">Accipiter nisus</name>
    <name type="common">Eurasian sparrowhawk</name>
    <dbReference type="NCBI Taxonomy" id="211598"/>
    <lineage>
        <taxon>Eukaryota</taxon>
        <taxon>Metazoa</taxon>
        <taxon>Chordata</taxon>
        <taxon>Craniata</taxon>
        <taxon>Vertebrata</taxon>
        <taxon>Euteleostomi</taxon>
        <taxon>Archelosauria</taxon>
        <taxon>Archosauria</taxon>
        <taxon>Dinosauria</taxon>
        <taxon>Saurischia</taxon>
        <taxon>Theropoda</taxon>
        <taxon>Coelurosauria</taxon>
        <taxon>Aves</taxon>
        <taxon>Neognathae</taxon>
        <taxon>Neoaves</taxon>
        <taxon>Telluraves</taxon>
        <taxon>Accipitrimorphae</taxon>
        <taxon>Accipitriformes</taxon>
        <taxon>Accipitridae</taxon>
        <taxon>Accipitrinae</taxon>
        <taxon>Accipiter</taxon>
    </lineage>
</organism>
<feature type="domain" description="Fibronectin type-III" evidence="2">
    <location>
        <begin position="91"/>
        <end position="186"/>
    </location>
</feature>
<dbReference type="AlphaFoldDB" id="A0A8B9NFU2"/>
<dbReference type="PANTHER" id="PTHR23197:SF8">
    <property type="entry name" value="FIBRONECTIN TYPE III DOMAIN-CONTAINING PROTEIN 1"/>
    <property type="match status" value="1"/>
</dbReference>
<dbReference type="InterPro" id="IPR013783">
    <property type="entry name" value="Ig-like_fold"/>
</dbReference>
<dbReference type="Gene3D" id="2.60.40.10">
    <property type="entry name" value="Immunoglobulins"/>
    <property type="match status" value="2"/>
</dbReference>
<evidence type="ECO:0000313" key="4">
    <source>
        <dbReference type="Proteomes" id="UP000694541"/>
    </source>
</evidence>
<dbReference type="SMART" id="SM00060">
    <property type="entry name" value="FN3"/>
    <property type="match status" value="1"/>
</dbReference>
<feature type="compositionally biased region" description="Low complexity" evidence="1">
    <location>
        <begin position="812"/>
        <end position="826"/>
    </location>
</feature>
<accession>A0A8B9NFU2</accession>
<feature type="compositionally biased region" description="Low complexity" evidence="1">
    <location>
        <begin position="547"/>
        <end position="560"/>
    </location>
</feature>
<feature type="compositionally biased region" description="Polar residues" evidence="1">
    <location>
        <begin position="323"/>
        <end position="338"/>
    </location>
</feature>
<dbReference type="SUPFAM" id="SSF49265">
    <property type="entry name" value="Fibronectin type III"/>
    <property type="match status" value="1"/>
</dbReference>
<reference evidence="3" key="2">
    <citation type="submission" date="2025-09" db="UniProtKB">
        <authorList>
            <consortium name="Ensembl"/>
        </authorList>
    </citation>
    <scope>IDENTIFICATION</scope>
</reference>
<feature type="compositionally biased region" description="Polar residues" evidence="1">
    <location>
        <begin position="710"/>
        <end position="773"/>
    </location>
</feature>
<feature type="compositionally biased region" description="Acidic residues" evidence="1">
    <location>
        <begin position="684"/>
        <end position="695"/>
    </location>
</feature>
<dbReference type="Pfam" id="PF00041">
    <property type="entry name" value="fn3"/>
    <property type="match status" value="2"/>
</dbReference>
<name>A0A8B9NFU2_9AVES</name>
<feature type="compositionally biased region" description="Basic and acidic residues" evidence="1">
    <location>
        <begin position="576"/>
        <end position="594"/>
    </location>
</feature>
<feature type="compositionally biased region" description="Basic and acidic residues" evidence="1">
    <location>
        <begin position="529"/>
        <end position="544"/>
    </location>
</feature>
<reference evidence="3" key="1">
    <citation type="submission" date="2025-08" db="UniProtKB">
        <authorList>
            <consortium name="Ensembl"/>
        </authorList>
    </citation>
    <scope>IDENTIFICATION</scope>
</reference>
<dbReference type="PRINTS" id="PR00014">
    <property type="entry name" value="FNTYPEIII"/>
</dbReference>
<dbReference type="Proteomes" id="UP000694541">
    <property type="component" value="Unplaced"/>
</dbReference>
<feature type="compositionally biased region" description="Polar residues" evidence="1">
    <location>
        <begin position="900"/>
        <end position="924"/>
    </location>
</feature>
<dbReference type="CDD" id="cd00063">
    <property type="entry name" value="FN3"/>
    <property type="match status" value="2"/>
</dbReference>
<dbReference type="PROSITE" id="PS50853">
    <property type="entry name" value="FN3"/>
    <property type="match status" value="2"/>
</dbReference>
<dbReference type="Ensembl" id="ENSANIT00000023284.1">
    <property type="protein sequence ID" value="ENSANIP00000022534.1"/>
    <property type="gene ID" value="ENSANIG00000015339.1"/>
</dbReference>
<evidence type="ECO:0000256" key="1">
    <source>
        <dbReference type="SAM" id="MobiDB-lite"/>
    </source>
</evidence>
<proteinExistence type="predicted"/>
<feature type="domain" description="Fibronectin type-III" evidence="2">
    <location>
        <begin position="1"/>
        <end position="86"/>
    </location>
</feature>
<sequence length="991" mass="108279">MSSQSVLVAWTDPLYEKQKLAANRQYSVRYREKGESARWDYKQVSNRRVLVENLLPDTMYEFAVQILEGEKEGKWSVSVYQRTPEAAPASAPENLDVWPLKGKPTSVAASWDALPESEGKVKEYILSYAPALKPFGAKSITYSGATTSAIIDGLQAGERYIFKIRAANRKGPGPQSKAFSVAIPAAAHEDSAGQQQTNIEDKSEAKKPGNAGLSPSQTSSVSSKVQPSLSSKQSSVRSPNVSDKKSLLSEYKNKILTRGVLSKSQLPSRKTGELKPDLQSTEVTDDQDSSQEAPTTPPKAQDQRRNVRPSPLSRPIHPVLASGRTSVRTHTSDVLRQMSTEKREPPAPLPSSVQHSSALSVPKYTDNETKQLRQSNTNVPSKTSSQPLPAKNNDLAGNVEGKPDPMLVKVSSKTSEPGSLASPSNQQSAISHEVVPSHPSRSGSLGHSHQPSSKSADSHAHGSHNEFDSEEAKDRAGRPSSRSQQTRLPSGSSSRTWKDSKLAAVAVSSRSAVSGHTSPHSRPSTSTKSDGKEDDKNYKEDSQDKNPLFPSLPSSRQSSSAVYSKRRNSQVNSDSYLRETHSEKSARSDSEEQQSRVAAPGKHSLLQSSLSKRKPEEQDSREVKEVLARSKPSVSLPKKMFPSHLPLEKTSHSEPPQRAQTSPSLLHSRGRRLPSPISSQSNEELQEDDDDDVTEGSDRASSRSLFPEEVSSSRGLPASLSQGGSNPSLLRQQKPGSQLPSNKPKLTQPDSSSTSDTGKDNQYNPRLSSTSLRQARPSLPTRSRVTTRTVSQTEKKYGLLPSKMSKAEHPQKVPSLSSSKSRQSVSNEEDDYYSEYDQKEVEHKPTSLAAKWSPSVSRGNKNAYDDTTSNKRKSMDTLLPHKVSSEEEEKEKTPVLKISSPESPGSSAIASRITQFSNKHTPSKPSFVWPRSSASTSTHTVSPTVSSSTLSPRQRLLNSRLRSPSQRQFVRPPYRQGILSFCSNATELCFS</sequence>
<evidence type="ECO:0000313" key="3">
    <source>
        <dbReference type="Ensembl" id="ENSANIP00000022534.1"/>
    </source>
</evidence>